<evidence type="ECO:0000313" key="3">
    <source>
        <dbReference type="Proteomes" id="UP001321047"/>
    </source>
</evidence>
<evidence type="ECO:0000259" key="1">
    <source>
        <dbReference type="Pfam" id="PF08241"/>
    </source>
</evidence>
<organism evidence="2 3">
    <name type="scientific">Natronosalvus hydrolyticus</name>
    <dbReference type="NCBI Taxonomy" id="2979988"/>
    <lineage>
        <taxon>Archaea</taxon>
        <taxon>Methanobacteriati</taxon>
        <taxon>Methanobacteriota</taxon>
        <taxon>Stenosarchaea group</taxon>
        <taxon>Halobacteria</taxon>
        <taxon>Halobacteriales</taxon>
        <taxon>Natrialbaceae</taxon>
        <taxon>Natronosalvus</taxon>
    </lineage>
</organism>
<reference evidence="2 3" key="1">
    <citation type="submission" date="2022-09" db="EMBL/GenBank/DDBJ databases">
        <title>Enrichment on poylsaccharides allowed isolation of novel metabolic and taxonomic groups of Haloarchaea.</title>
        <authorList>
            <person name="Sorokin D.Y."/>
            <person name="Elcheninov A.G."/>
            <person name="Khizhniak T.V."/>
            <person name="Kolganova T.V."/>
            <person name="Kublanov I.V."/>
        </authorList>
    </citation>
    <scope>NUCLEOTIDE SEQUENCE [LARGE SCALE GENOMIC DNA]</scope>
    <source>
        <strain evidence="2 3">AArc-curdl1</strain>
    </source>
</reference>
<dbReference type="Pfam" id="PF08241">
    <property type="entry name" value="Methyltransf_11"/>
    <property type="match status" value="1"/>
</dbReference>
<feature type="domain" description="Methyltransferase type 11" evidence="1">
    <location>
        <begin position="42"/>
        <end position="141"/>
    </location>
</feature>
<keyword evidence="2" id="KW-0489">Methyltransferase</keyword>
<keyword evidence="3" id="KW-1185">Reference proteome</keyword>
<dbReference type="PANTHER" id="PTHR45036">
    <property type="entry name" value="METHYLTRANSFERASE LIKE 7B"/>
    <property type="match status" value="1"/>
</dbReference>
<sequence length="231" mass="25739">MTEAPSHRLFAAIYDPATWLAERTILRPHREYLVENLEGRVLDLGAGTGAMFPYFAEAASSGYSFDVFAIEPDPHMRKQAQNRAERLDLDIDIRSGVAESLPYADYSFDVVIASMVFCTIPDVETAIDEVVRVLKPGGEFRFLEHVADDGWRRRLQGVLAPLWKTVAGGCHLTRRTPSLFAQVEELDIVELERMSIGVTPVRPFVRGRLVHRRSEGLVGGSTAIKNALVNS</sequence>
<dbReference type="Gene3D" id="3.40.50.150">
    <property type="entry name" value="Vaccinia Virus protein VP39"/>
    <property type="match status" value="1"/>
</dbReference>
<comment type="caution">
    <text evidence="2">The sequence shown here is derived from an EMBL/GenBank/DDBJ whole genome shotgun (WGS) entry which is preliminary data.</text>
</comment>
<dbReference type="GO" id="GO:0032259">
    <property type="term" value="P:methylation"/>
    <property type="evidence" value="ECO:0007669"/>
    <property type="project" value="UniProtKB-KW"/>
</dbReference>
<accession>A0AAP2Z6A3</accession>
<dbReference type="InterPro" id="IPR029063">
    <property type="entry name" value="SAM-dependent_MTases_sf"/>
</dbReference>
<gene>
    <name evidence="2" type="ORF">OB919_02705</name>
</gene>
<dbReference type="RefSeq" id="WP_342806121.1">
    <property type="nucleotide sequence ID" value="NZ_JAOPJZ010000001.1"/>
</dbReference>
<dbReference type="GO" id="GO:0008757">
    <property type="term" value="F:S-adenosylmethionine-dependent methyltransferase activity"/>
    <property type="evidence" value="ECO:0007669"/>
    <property type="project" value="InterPro"/>
</dbReference>
<dbReference type="CDD" id="cd02440">
    <property type="entry name" value="AdoMet_MTases"/>
    <property type="match status" value="1"/>
</dbReference>
<dbReference type="InterPro" id="IPR013216">
    <property type="entry name" value="Methyltransf_11"/>
</dbReference>
<dbReference type="InterPro" id="IPR052356">
    <property type="entry name" value="Thiol_S-MT"/>
</dbReference>
<proteinExistence type="predicted"/>
<dbReference type="EMBL" id="JAOPJZ010000001">
    <property type="protein sequence ID" value="MCU4750900.1"/>
    <property type="molecule type" value="Genomic_DNA"/>
</dbReference>
<dbReference type="SUPFAM" id="SSF53335">
    <property type="entry name" value="S-adenosyl-L-methionine-dependent methyltransferases"/>
    <property type="match status" value="1"/>
</dbReference>
<dbReference type="AlphaFoldDB" id="A0AAP2Z6A3"/>
<dbReference type="Proteomes" id="UP001321047">
    <property type="component" value="Unassembled WGS sequence"/>
</dbReference>
<protein>
    <submittedName>
        <fullName evidence="2">Class I SAM-dependent methyltransferase</fullName>
    </submittedName>
</protein>
<keyword evidence="2" id="KW-0808">Transferase</keyword>
<name>A0AAP2Z6A3_9EURY</name>
<evidence type="ECO:0000313" key="2">
    <source>
        <dbReference type="EMBL" id="MCU4750900.1"/>
    </source>
</evidence>
<dbReference type="PANTHER" id="PTHR45036:SF1">
    <property type="entry name" value="METHYLTRANSFERASE LIKE 7A"/>
    <property type="match status" value="1"/>
</dbReference>